<dbReference type="Pfam" id="PF08164">
    <property type="entry name" value="TRAUB"/>
    <property type="match status" value="1"/>
</dbReference>
<dbReference type="EMBL" id="JAABOJ010000025">
    <property type="protein sequence ID" value="KAF3278191.1"/>
    <property type="molecule type" value="Genomic_DNA"/>
</dbReference>
<evidence type="ECO:0000256" key="2">
    <source>
        <dbReference type="ARBA" id="ARBA00013850"/>
    </source>
</evidence>
<dbReference type="InterPro" id="IPR025160">
    <property type="entry name" value="AATF"/>
</dbReference>
<dbReference type="InterPro" id="IPR039223">
    <property type="entry name" value="AATF/Bfr2"/>
</dbReference>
<dbReference type="PANTHER" id="PTHR15565">
    <property type="entry name" value="AATF PROTEIN APOPTOSIS ANTAGONIZING TRANSCRIPTION FACTOR"/>
    <property type="match status" value="1"/>
</dbReference>
<evidence type="ECO:0000313" key="7">
    <source>
        <dbReference type="Proteomes" id="UP000474640"/>
    </source>
</evidence>
<name>A0A7C8VM54_ORBOL</name>
<dbReference type="PANTHER" id="PTHR15565:SF0">
    <property type="entry name" value="PROTEIN AATF"/>
    <property type="match status" value="1"/>
</dbReference>
<proteinExistence type="inferred from homology"/>
<feature type="compositionally biased region" description="Basic and acidic residues" evidence="3">
    <location>
        <begin position="50"/>
        <end position="71"/>
    </location>
</feature>
<evidence type="ECO:0000259" key="5">
    <source>
        <dbReference type="Pfam" id="PF13339"/>
    </source>
</evidence>
<sequence length="540" mass="60052">MPSRSLSLAEQIAQLSNPAPAEFDPESVQDPYASDNDDGSDVASEVDSNAGREHYVEVGKSKLRKDEDLHLHPKYNGATISRDDLYGDGGSDNDDEEDEESDVEEGDDGEDSDASEEDDHDSEDGGVRLSVSPESKAGKAGKSRQATISGYDDDEGSDEGSDEGDMEDMRSDEDMDEDDEDDDDDDDDDEDMDDDDDDDDDEDARKSQRDELRSMMAQEKKDVVANLSQSAKADADKGLAVRGQRAFFDECLKSRMQIKNALISVNSLPKEPLDSSDDTVRAAEDAAIALWNTISQLRHDLVKSRDGKDSKKATNKRKHEDITRDTNLDQVWGAMKKMESNSALYRTSTLEKWSSRVQASANIVPTSKKLNQSTTVQTISSQLREHLVDVSGEVAKSKVPQESAPVQKAQKIDEDASIYDDTDFYKRLLLVLLEQRGNSATNGGVIQLAPADLQELKVKKKRANVDTKASKGRKLRYHVHEKLQNFMMPDDSLSWHGQQIDEFFSSLMGQKRRMLDEQSEDEEDDGMIPVSQLFRNVAVA</sequence>
<feature type="compositionally biased region" description="Acidic residues" evidence="3">
    <location>
        <begin position="151"/>
        <end position="202"/>
    </location>
</feature>
<feature type="compositionally biased region" description="Basic and acidic residues" evidence="3">
    <location>
        <begin position="203"/>
        <end position="223"/>
    </location>
</feature>
<gene>
    <name evidence="6" type="primary">BFR2</name>
    <name evidence="6" type="ORF">TWF970_004647</name>
</gene>
<comment type="similarity">
    <text evidence="1">Belongs to the AATF family.</text>
</comment>
<organism evidence="6 7">
    <name type="scientific">Orbilia oligospora</name>
    <name type="common">Nematode-trapping fungus</name>
    <name type="synonym">Arthrobotrys oligospora</name>
    <dbReference type="NCBI Taxonomy" id="2813651"/>
    <lineage>
        <taxon>Eukaryota</taxon>
        <taxon>Fungi</taxon>
        <taxon>Dikarya</taxon>
        <taxon>Ascomycota</taxon>
        <taxon>Pezizomycotina</taxon>
        <taxon>Orbiliomycetes</taxon>
        <taxon>Orbiliales</taxon>
        <taxon>Orbiliaceae</taxon>
        <taxon>Orbilia</taxon>
    </lineage>
</organism>
<dbReference type="Proteomes" id="UP000474640">
    <property type="component" value="Unassembled WGS sequence"/>
</dbReference>
<accession>A0A7C8VM54</accession>
<feature type="domain" description="AATF leucine zipper-containing" evidence="5">
    <location>
        <begin position="234"/>
        <end position="356"/>
    </location>
</feature>
<dbReference type="GO" id="GO:0005730">
    <property type="term" value="C:nucleolus"/>
    <property type="evidence" value="ECO:0007669"/>
    <property type="project" value="TreeGrafter"/>
</dbReference>
<protein>
    <recommendedName>
        <fullName evidence="2">Protein BFR2</fullName>
    </recommendedName>
</protein>
<feature type="domain" description="Apoptosis-antagonizing transcription factor C-terminal" evidence="4">
    <location>
        <begin position="425"/>
        <end position="508"/>
    </location>
</feature>
<evidence type="ECO:0000313" key="6">
    <source>
        <dbReference type="EMBL" id="KAF3278191.1"/>
    </source>
</evidence>
<evidence type="ECO:0000256" key="1">
    <source>
        <dbReference type="ARBA" id="ARBA00008966"/>
    </source>
</evidence>
<evidence type="ECO:0000259" key="4">
    <source>
        <dbReference type="Pfam" id="PF08164"/>
    </source>
</evidence>
<feature type="region of interest" description="Disordered" evidence="3">
    <location>
        <begin position="15"/>
        <end position="238"/>
    </location>
</feature>
<dbReference type="Pfam" id="PF13339">
    <property type="entry name" value="AATF-Che1"/>
    <property type="match status" value="1"/>
</dbReference>
<dbReference type="InterPro" id="IPR012617">
    <property type="entry name" value="AATF_C"/>
</dbReference>
<dbReference type="OrthoDB" id="5783963at2759"/>
<evidence type="ECO:0000256" key="3">
    <source>
        <dbReference type="SAM" id="MobiDB-lite"/>
    </source>
</evidence>
<feature type="compositionally biased region" description="Acidic residues" evidence="3">
    <location>
        <begin position="91"/>
        <end position="124"/>
    </location>
</feature>
<comment type="caution">
    <text evidence="6">The sequence shown here is derived from an EMBL/GenBank/DDBJ whole genome shotgun (WGS) entry which is preliminary data.</text>
</comment>
<reference evidence="6 7" key="1">
    <citation type="submission" date="2020-01" db="EMBL/GenBank/DDBJ databases">
        <authorList>
            <person name="Palmer J.M."/>
        </authorList>
    </citation>
    <scope>NUCLEOTIDE SEQUENCE [LARGE SCALE GENOMIC DNA]</scope>
    <source>
        <strain evidence="6 7">TWF970</strain>
    </source>
</reference>
<dbReference type="AlphaFoldDB" id="A0A7C8VM54"/>
<feature type="region of interest" description="Disordered" evidence="3">
    <location>
        <begin position="302"/>
        <end position="321"/>
    </location>
</feature>
<dbReference type="GO" id="GO:0000462">
    <property type="term" value="P:maturation of SSU-rRNA from tricistronic rRNA transcript (SSU-rRNA, 5.8S rRNA, LSU-rRNA)"/>
    <property type="evidence" value="ECO:0007669"/>
    <property type="project" value="TreeGrafter"/>
</dbReference>